<evidence type="ECO:0000259" key="7">
    <source>
        <dbReference type="Pfam" id="PF00892"/>
    </source>
</evidence>
<feature type="transmembrane region" description="Helical" evidence="6">
    <location>
        <begin position="138"/>
        <end position="156"/>
    </location>
</feature>
<feature type="transmembrane region" description="Helical" evidence="6">
    <location>
        <begin position="283"/>
        <end position="303"/>
    </location>
</feature>
<evidence type="ECO:0000256" key="2">
    <source>
        <dbReference type="ARBA" id="ARBA00007635"/>
    </source>
</evidence>
<accession>A0ABQ9M6E3</accession>
<sequence>MRHVSEVINGLKPEILMIFIQFSYAGMNIFYKLAANDGMNLRVLVAYRWIFSTAFIAPFALFFDRRKRPKLTWMILVQAFLSGLFGGMLAQNLYVESLVLTSATFAAAITNLIPAITLILATTFGLEKLELKTTVGKAKILGLSIGIGGAMLLTFYKGVEIKIWSTNVHLLKHSHQIRKSHFTAKHIVGSSLALGSCISYAMWLILQTKISKGYPCHYSSTALMSLMGSIQCVTLSLCLDRNWNQWKLGWNVRLLTVAYAGIVTSGLVVTLIAWCVRIRGPVFVASFNPLSLVLVAIAGSLLLEEKLHLGSILGGGLIVCGLYLVLWGQSKEMKVKPELVPTTKGSPTTELVEVVAQGDLPALNASSFTHEAASLPEEQQQEQN</sequence>
<evidence type="ECO:0000256" key="6">
    <source>
        <dbReference type="RuleBase" id="RU363077"/>
    </source>
</evidence>
<keyword evidence="4 6" id="KW-1133">Transmembrane helix</keyword>
<feature type="domain" description="EamA" evidence="7">
    <location>
        <begin position="14"/>
        <end position="153"/>
    </location>
</feature>
<dbReference type="InterPro" id="IPR037185">
    <property type="entry name" value="EmrE-like"/>
</dbReference>
<organism evidence="8 9">
    <name type="scientific">Hevea brasiliensis</name>
    <name type="common">Para rubber tree</name>
    <name type="synonym">Siphonia brasiliensis</name>
    <dbReference type="NCBI Taxonomy" id="3981"/>
    <lineage>
        <taxon>Eukaryota</taxon>
        <taxon>Viridiplantae</taxon>
        <taxon>Streptophyta</taxon>
        <taxon>Embryophyta</taxon>
        <taxon>Tracheophyta</taxon>
        <taxon>Spermatophyta</taxon>
        <taxon>Magnoliopsida</taxon>
        <taxon>eudicotyledons</taxon>
        <taxon>Gunneridae</taxon>
        <taxon>Pentapetalae</taxon>
        <taxon>rosids</taxon>
        <taxon>fabids</taxon>
        <taxon>Malpighiales</taxon>
        <taxon>Euphorbiaceae</taxon>
        <taxon>Crotonoideae</taxon>
        <taxon>Micrandreae</taxon>
        <taxon>Hevea</taxon>
    </lineage>
</organism>
<feature type="transmembrane region" description="Helical" evidence="6">
    <location>
        <begin position="187"/>
        <end position="206"/>
    </location>
</feature>
<evidence type="ECO:0000256" key="4">
    <source>
        <dbReference type="ARBA" id="ARBA00022989"/>
    </source>
</evidence>
<evidence type="ECO:0000313" key="9">
    <source>
        <dbReference type="Proteomes" id="UP001174677"/>
    </source>
</evidence>
<evidence type="ECO:0000256" key="1">
    <source>
        <dbReference type="ARBA" id="ARBA00004141"/>
    </source>
</evidence>
<feature type="transmembrane region" description="Helical" evidence="6">
    <location>
        <begin position="309"/>
        <end position="327"/>
    </location>
</feature>
<feature type="transmembrane region" description="Helical" evidence="6">
    <location>
        <begin position="75"/>
        <end position="94"/>
    </location>
</feature>
<dbReference type="InterPro" id="IPR000620">
    <property type="entry name" value="EamA_dom"/>
</dbReference>
<feature type="domain" description="EamA" evidence="7">
    <location>
        <begin position="189"/>
        <end position="326"/>
    </location>
</feature>
<dbReference type="EMBL" id="JARPOI010000008">
    <property type="protein sequence ID" value="KAJ9174580.1"/>
    <property type="molecule type" value="Genomic_DNA"/>
</dbReference>
<dbReference type="PANTHER" id="PTHR31218">
    <property type="entry name" value="WAT1-RELATED PROTEIN"/>
    <property type="match status" value="1"/>
</dbReference>
<evidence type="ECO:0000313" key="8">
    <source>
        <dbReference type="EMBL" id="KAJ9174580.1"/>
    </source>
</evidence>
<proteinExistence type="inferred from homology"/>
<keyword evidence="5 6" id="KW-0472">Membrane</keyword>
<feature type="transmembrane region" description="Helical" evidence="6">
    <location>
        <begin position="15"/>
        <end position="34"/>
    </location>
</feature>
<feature type="transmembrane region" description="Helical" evidence="6">
    <location>
        <begin position="100"/>
        <end position="126"/>
    </location>
</feature>
<dbReference type="Proteomes" id="UP001174677">
    <property type="component" value="Chromosome 8"/>
</dbReference>
<comment type="similarity">
    <text evidence="2 6">Belongs to the drug/metabolite transporter (DMT) superfamily. Plant drug/metabolite exporter (P-DME) (TC 2.A.7.4) family.</text>
</comment>
<evidence type="ECO:0000256" key="3">
    <source>
        <dbReference type="ARBA" id="ARBA00022692"/>
    </source>
</evidence>
<dbReference type="SUPFAM" id="SSF103481">
    <property type="entry name" value="Multidrug resistance efflux transporter EmrE"/>
    <property type="match status" value="2"/>
</dbReference>
<feature type="transmembrane region" description="Helical" evidence="6">
    <location>
        <begin position="257"/>
        <end position="276"/>
    </location>
</feature>
<feature type="transmembrane region" description="Helical" evidence="6">
    <location>
        <begin position="46"/>
        <end position="63"/>
    </location>
</feature>
<dbReference type="InterPro" id="IPR030184">
    <property type="entry name" value="WAT1-related"/>
</dbReference>
<name>A0ABQ9M6E3_HEVBR</name>
<keyword evidence="9" id="KW-1185">Reference proteome</keyword>
<dbReference type="Pfam" id="PF00892">
    <property type="entry name" value="EamA"/>
    <property type="match status" value="2"/>
</dbReference>
<reference evidence="8 9" key="1">
    <citation type="journal article" date="2023" name="Plant Biotechnol. J.">
        <title>Chromosome-level wild Hevea brasiliensis genome provides new tools for genomic-assisted breeding and valuable loci to elevate rubber yield.</title>
        <authorList>
            <person name="Cheng H."/>
            <person name="Song X."/>
            <person name="Hu Y."/>
            <person name="Wu T."/>
            <person name="Yang Q."/>
            <person name="An Z."/>
            <person name="Feng S."/>
            <person name="Deng Z."/>
            <person name="Wu W."/>
            <person name="Zeng X."/>
            <person name="Tu M."/>
            <person name="Wang X."/>
            <person name="Huang H."/>
        </authorList>
    </citation>
    <scope>NUCLEOTIDE SEQUENCE [LARGE SCALE GENOMIC DNA]</scope>
    <source>
        <strain evidence="8">MT/VB/25A 57/8</strain>
    </source>
</reference>
<evidence type="ECO:0000256" key="5">
    <source>
        <dbReference type="ARBA" id="ARBA00023136"/>
    </source>
</evidence>
<protein>
    <recommendedName>
        <fullName evidence="6">WAT1-related protein</fullName>
    </recommendedName>
</protein>
<comment type="subcellular location">
    <subcellularLocation>
        <location evidence="1 6">Membrane</location>
        <topology evidence="1 6">Multi-pass membrane protein</topology>
    </subcellularLocation>
</comment>
<keyword evidence="3 6" id="KW-0812">Transmembrane</keyword>
<comment type="caution">
    <text evidence="8">The sequence shown here is derived from an EMBL/GenBank/DDBJ whole genome shotgun (WGS) entry which is preliminary data.</text>
</comment>
<gene>
    <name evidence="8" type="ORF">P3X46_013215</name>
</gene>